<comment type="caution">
    <text evidence="1">The sequence shown here is derived from an EMBL/GenBank/DDBJ whole genome shotgun (WGS) entry which is preliminary data.</text>
</comment>
<name>A0ABQ7BS31_BRACR</name>
<accession>A0ABQ7BS31</accession>
<evidence type="ECO:0000313" key="2">
    <source>
        <dbReference type="Proteomes" id="UP000266723"/>
    </source>
</evidence>
<evidence type="ECO:0000313" key="1">
    <source>
        <dbReference type="EMBL" id="KAF3534971.1"/>
    </source>
</evidence>
<gene>
    <name evidence="1" type="ORF">DY000_02038966</name>
</gene>
<sequence length="212" mass="22589">MVALSVLRTTDRLPVAACQSSGVAFSSPLEEWRSSSVSDLCGGGSAKAAALGFQESGLLLGSGVLRPRGSSGVLERRRLVMCRLGHSPGDVPDFGVIVTGAHPKCLTCLQTCYGTANAIVTLSSSCTGSSAVSAPNWCVSAILDCHFSEDLIQMHDRHKVTVLSHSLEFYFLERLKYFSARRVGHLCGLTSTVSRSLVARRFDGGVFGFEDN</sequence>
<reference evidence="1 2" key="1">
    <citation type="journal article" date="2020" name="BMC Genomics">
        <title>Intraspecific diversification of the crop wild relative Brassica cretica Lam. using demographic model selection.</title>
        <authorList>
            <person name="Kioukis A."/>
            <person name="Michalopoulou V.A."/>
            <person name="Briers L."/>
            <person name="Pirintsos S."/>
            <person name="Studholme D.J."/>
            <person name="Pavlidis P."/>
            <person name="Sarris P.F."/>
        </authorList>
    </citation>
    <scope>NUCLEOTIDE SEQUENCE [LARGE SCALE GENOMIC DNA]</scope>
    <source>
        <strain evidence="2">cv. PFS-1207/04</strain>
    </source>
</reference>
<proteinExistence type="predicted"/>
<keyword evidence="2" id="KW-1185">Reference proteome</keyword>
<protein>
    <submittedName>
        <fullName evidence="1">Uncharacterized protein</fullName>
    </submittedName>
</protein>
<dbReference type="Proteomes" id="UP000266723">
    <property type="component" value="Unassembled WGS sequence"/>
</dbReference>
<dbReference type="EMBL" id="QGKV02001507">
    <property type="protein sequence ID" value="KAF3534971.1"/>
    <property type="molecule type" value="Genomic_DNA"/>
</dbReference>
<organism evidence="1 2">
    <name type="scientific">Brassica cretica</name>
    <name type="common">Mustard</name>
    <dbReference type="NCBI Taxonomy" id="69181"/>
    <lineage>
        <taxon>Eukaryota</taxon>
        <taxon>Viridiplantae</taxon>
        <taxon>Streptophyta</taxon>
        <taxon>Embryophyta</taxon>
        <taxon>Tracheophyta</taxon>
        <taxon>Spermatophyta</taxon>
        <taxon>Magnoliopsida</taxon>
        <taxon>eudicotyledons</taxon>
        <taxon>Gunneridae</taxon>
        <taxon>Pentapetalae</taxon>
        <taxon>rosids</taxon>
        <taxon>malvids</taxon>
        <taxon>Brassicales</taxon>
        <taxon>Brassicaceae</taxon>
        <taxon>Brassiceae</taxon>
        <taxon>Brassica</taxon>
    </lineage>
</organism>